<evidence type="ECO:0000313" key="2">
    <source>
        <dbReference type="EMBL" id="GAA3598476.1"/>
    </source>
</evidence>
<dbReference type="EMBL" id="BAABAA010000022">
    <property type="protein sequence ID" value="GAA3598476.1"/>
    <property type="molecule type" value="Genomic_DNA"/>
</dbReference>
<protein>
    <submittedName>
        <fullName evidence="2">Uncharacterized protein</fullName>
    </submittedName>
</protein>
<dbReference type="Proteomes" id="UP001501222">
    <property type="component" value="Unassembled WGS sequence"/>
</dbReference>
<proteinExistence type="predicted"/>
<comment type="caution">
    <text evidence="2">The sequence shown here is derived from an EMBL/GenBank/DDBJ whole genome shotgun (WGS) entry which is preliminary data.</text>
</comment>
<evidence type="ECO:0000256" key="1">
    <source>
        <dbReference type="SAM" id="MobiDB-lite"/>
    </source>
</evidence>
<sequence>METQGGWPTGTASKPTAPATLVRGQAYHNGKVDIVPNAKSQRSVKGGWKPAPPKPPESISKPPPPPPPTSSAGGASSKKST</sequence>
<organism evidence="2 3">
    <name type="scientific">Kribbella ginsengisoli</name>
    <dbReference type="NCBI Taxonomy" id="363865"/>
    <lineage>
        <taxon>Bacteria</taxon>
        <taxon>Bacillati</taxon>
        <taxon>Actinomycetota</taxon>
        <taxon>Actinomycetes</taxon>
        <taxon>Propionibacteriales</taxon>
        <taxon>Kribbellaceae</taxon>
        <taxon>Kribbella</taxon>
    </lineage>
</organism>
<evidence type="ECO:0000313" key="3">
    <source>
        <dbReference type="Proteomes" id="UP001501222"/>
    </source>
</evidence>
<accession>A0ABP6Z565</accession>
<name>A0ABP6Z565_9ACTN</name>
<gene>
    <name evidence="2" type="ORF">GCM10022235_82830</name>
</gene>
<feature type="region of interest" description="Disordered" evidence="1">
    <location>
        <begin position="28"/>
        <end position="81"/>
    </location>
</feature>
<keyword evidence="3" id="KW-1185">Reference proteome</keyword>
<feature type="region of interest" description="Disordered" evidence="1">
    <location>
        <begin position="1"/>
        <end position="20"/>
    </location>
</feature>
<feature type="compositionally biased region" description="Low complexity" evidence="1">
    <location>
        <begin position="70"/>
        <end position="81"/>
    </location>
</feature>
<reference evidence="3" key="1">
    <citation type="journal article" date="2019" name="Int. J. Syst. Evol. Microbiol.">
        <title>The Global Catalogue of Microorganisms (GCM) 10K type strain sequencing project: providing services to taxonomists for standard genome sequencing and annotation.</title>
        <authorList>
            <consortium name="The Broad Institute Genomics Platform"/>
            <consortium name="The Broad Institute Genome Sequencing Center for Infectious Disease"/>
            <person name="Wu L."/>
            <person name="Ma J."/>
        </authorList>
    </citation>
    <scope>NUCLEOTIDE SEQUENCE [LARGE SCALE GENOMIC DNA]</scope>
    <source>
        <strain evidence="3">JCM 16928</strain>
    </source>
</reference>
<feature type="compositionally biased region" description="Pro residues" evidence="1">
    <location>
        <begin position="50"/>
        <end position="69"/>
    </location>
</feature>